<gene>
    <name evidence="2" type="ORF">SR41_07760</name>
</gene>
<dbReference type="Proteomes" id="UP000033203">
    <property type="component" value="Unassembled WGS sequence"/>
</dbReference>
<proteinExistence type="predicted"/>
<name>A0A0D1KVY0_9SPHN</name>
<dbReference type="InterPro" id="IPR050744">
    <property type="entry name" value="AI-2_Isomerase_LsrG"/>
</dbReference>
<dbReference type="AlphaFoldDB" id="A0A0D1KVY0"/>
<keyword evidence="2" id="KW-0503">Monooxygenase</keyword>
<evidence type="ECO:0000313" key="2">
    <source>
        <dbReference type="EMBL" id="KIU28514.1"/>
    </source>
</evidence>
<dbReference type="PANTHER" id="PTHR33336:SF3">
    <property type="entry name" value="ABM DOMAIN-CONTAINING PROTEIN"/>
    <property type="match status" value="1"/>
</dbReference>
<dbReference type="PROSITE" id="PS51725">
    <property type="entry name" value="ABM"/>
    <property type="match status" value="1"/>
</dbReference>
<dbReference type="Pfam" id="PF03992">
    <property type="entry name" value="ABM"/>
    <property type="match status" value="1"/>
</dbReference>
<protein>
    <submittedName>
        <fullName evidence="2">Antibiotic biosynthesis monooxygenase</fullName>
    </submittedName>
</protein>
<organism evidence="2 3">
    <name type="scientific">Sphingomonas melonis</name>
    <dbReference type="NCBI Taxonomy" id="152682"/>
    <lineage>
        <taxon>Bacteria</taxon>
        <taxon>Pseudomonadati</taxon>
        <taxon>Pseudomonadota</taxon>
        <taxon>Alphaproteobacteria</taxon>
        <taxon>Sphingomonadales</taxon>
        <taxon>Sphingomonadaceae</taxon>
        <taxon>Sphingomonas</taxon>
    </lineage>
</organism>
<evidence type="ECO:0000259" key="1">
    <source>
        <dbReference type="PROSITE" id="PS51725"/>
    </source>
</evidence>
<comment type="caution">
    <text evidence="2">The sequence shown here is derived from an EMBL/GenBank/DDBJ whole genome shotgun (WGS) entry which is preliminary data.</text>
</comment>
<accession>A0A0D1KVY0</accession>
<dbReference type="InterPro" id="IPR011008">
    <property type="entry name" value="Dimeric_a/b-barrel"/>
</dbReference>
<dbReference type="EMBL" id="JXTP01000029">
    <property type="protein sequence ID" value="KIU28514.1"/>
    <property type="molecule type" value="Genomic_DNA"/>
</dbReference>
<feature type="domain" description="ABM" evidence="1">
    <location>
        <begin position="2"/>
        <end position="91"/>
    </location>
</feature>
<dbReference type="InterPro" id="IPR007138">
    <property type="entry name" value="ABM_dom"/>
</dbReference>
<keyword evidence="2" id="KW-0560">Oxidoreductase</keyword>
<dbReference type="SUPFAM" id="SSF54909">
    <property type="entry name" value="Dimeric alpha+beta barrel"/>
    <property type="match status" value="1"/>
</dbReference>
<dbReference type="PANTHER" id="PTHR33336">
    <property type="entry name" value="QUINOL MONOOXYGENASE YGIN-RELATED"/>
    <property type="match status" value="1"/>
</dbReference>
<reference evidence="2 3" key="1">
    <citation type="submission" date="2015-01" db="EMBL/GenBank/DDBJ databases">
        <title>Genome of Sphingomonas taxi strain 30a.</title>
        <authorList>
            <person name="Eevers N."/>
            <person name="Van Hamme J."/>
            <person name="Bottos E."/>
            <person name="Weyens N."/>
            <person name="Vangronsveld J."/>
        </authorList>
    </citation>
    <scope>NUCLEOTIDE SEQUENCE [LARGE SCALE GENOMIC DNA]</scope>
    <source>
        <strain evidence="2 3">30a</strain>
    </source>
</reference>
<evidence type="ECO:0000313" key="3">
    <source>
        <dbReference type="Proteomes" id="UP000033203"/>
    </source>
</evidence>
<dbReference type="Gene3D" id="3.30.70.100">
    <property type="match status" value="1"/>
</dbReference>
<dbReference type="GO" id="GO:0004497">
    <property type="term" value="F:monooxygenase activity"/>
    <property type="evidence" value="ECO:0007669"/>
    <property type="project" value="UniProtKB-KW"/>
</dbReference>
<sequence length="99" mass="10964">MLLIAGTIRLPADRLAAARPAMRAMVEASRAEDGCLGYSYAEDVLEPGLIHVAERWRDRAALERHFATPHLAAWRACWPEFGIGERALTLFETDDGTPT</sequence>
<dbReference type="PATRIC" id="fig|1549858.7.peg.3354"/>